<accession>A0A7W5E4M2</accession>
<dbReference type="AlphaFoldDB" id="A0A7W5E4M2"/>
<comment type="caution">
    <text evidence="1">The sequence shown here is derived from an EMBL/GenBank/DDBJ whole genome shotgun (WGS) entry which is preliminary data.</text>
</comment>
<dbReference type="EMBL" id="JACHXU010000032">
    <property type="protein sequence ID" value="MBB3210125.1"/>
    <property type="molecule type" value="Genomic_DNA"/>
</dbReference>
<keyword evidence="2" id="KW-1185">Reference proteome</keyword>
<sequence>MAVVDLTTATLIPRDDVPLQLSLVVMAGIVGKGLNKTESIATPAHHARTTD</sequence>
<reference evidence="1 2" key="1">
    <citation type="submission" date="2020-08" db="EMBL/GenBank/DDBJ databases">
        <title>Genomic Encyclopedia of Type Strains, Phase III (KMG-III): the genomes of soil and plant-associated and newly described type strains.</title>
        <authorList>
            <person name="Whitman W."/>
        </authorList>
    </citation>
    <scope>NUCLEOTIDE SEQUENCE [LARGE SCALE GENOMIC DNA]</scope>
    <source>
        <strain evidence="1 2">CECT 8075</strain>
    </source>
</reference>
<evidence type="ECO:0000313" key="1">
    <source>
        <dbReference type="EMBL" id="MBB3210125.1"/>
    </source>
</evidence>
<gene>
    <name evidence="1" type="ORF">FHS27_005971</name>
</gene>
<name>A0A7W5E4M2_9BACT</name>
<evidence type="ECO:0000313" key="2">
    <source>
        <dbReference type="Proteomes" id="UP000536179"/>
    </source>
</evidence>
<organism evidence="1 2">
    <name type="scientific">Aporhodopirellula rubra</name>
    <dbReference type="NCBI Taxonomy" id="980271"/>
    <lineage>
        <taxon>Bacteria</taxon>
        <taxon>Pseudomonadati</taxon>
        <taxon>Planctomycetota</taxon>
        <taxon>Planctomycetia</taxon>
        <taxon>Pirellulales</taxon>
        <taxon>Pirellulaceae</taxon>
        <taxon>Aporhodopirellula</taxon>
    </lineage>
</organism>
<dbReference type="Proteomes" id="UP000536179">
    <property type="component" value="Unassembled WGS sequence"/>
</dbReference>
<proteinExistence type="predicted"/>
<protein>
    <submittedName>
        <fullName evidence="1">Uncharacterized protein</fullName>
    </submittedName>
</protein>